<dbReference type="RefSeq" id="WP_055245747.1">
    <property type="nucleotide sequence ID" value="NZ_CZBE01000022.1"/>
</dbReference>
<sequence>MPSETIKMQIRSYRKLLGDLRAIDERTAKAIKATVKDIKARAPGWISTAVTGVYNIKKSEVTPASSSAKKPQKKAARVRVSGETIDSIAITYTGRLLTPTHFGMRKKLLPKGDTRKVPGGNIKMQTPGKVATITPPRAYQISAEFFKGKRQNIRGDAFLATNKGSGVIPFQRIGSGRTPIKAIKTLSVPQMLKNVQVEETIQGKLNEGLEERFNHHMSRQLGINIK</sequence>
<evidence type="ECO:0008006" key="3">
    <source>
        <dbReference type="Google" id="ProtNLM"/>
    </source>
</evidence>
<evidence type="ECO:0000313" key="2">
    <source>
        <dbReference type="Proteomes" id="UP000095765"/>
    </source>
</evidence>
<gene>
    <name evidence="1" type="ORF">ERS852551_02853</name>
</gene>
<dbReference type="AlphaFoldDB" id="A0A174T7S0"/>
<dbReference type="OrthoDB" id="1857235at2"/>
<accession>A0A174T7S0</accession>
<organism evidence="1 2">
    <name type="scientific">Anaerotruncus colihominis</name>
    <dbReference type="NCBI Taxonomy" id="169435"/>
    <lineage>
        <taxon>Bacteria</taxon>
        <taxon>Bacillati</taxon>
        <taxon>Bacillota</taxon>
        <taxon>Clostridia</taxon>
        <taxon>Eubacteriales</taxon>
        <taxon>Oscillospiraceae</taxon>
        <taxon>Anaerotruncus</taxon>
    </lineage>
</organism>
<dbReference type="EMBL" id="CZBE01000022">
    <property type="protein sequence ID" value="CUQ03745.1"/>
    <property type="molecule type" value="Genomic_DNA"/>
</dbReference>
<name>A0A174T7S0_9FIRM</name>
<evidence type="ECO:0000313" key="1">
    <source>
        <dbReference type="EMBL" id="CUQ03745.1"/>
    </source>
</evidence>
<dbReference type="Proteomes" id="UP000095765">
    <property type="component" value="Unassembled WGS sequence"/>
</dbReference>
<reference evidence="1 2" key="1">
    <citation type="submission" date="2015-09" db="EMBL/GenBank/DDBJ databases">
        <authorList>
            <consortium name="Pathogen Informatics"/>
        </authorList>
    </citation>
    <scope>NUCLEOTIDE SEQUENCE [LARGE SCALE GENOMIC DNA]</scope>
    <source>
        <strain evidence="1 2">2789STDY5834939</strain>
    </source>
</reference>
<proteinExistence type="predicted"/>
<protein>
    <recommendedName>
        <fullName evidence="3">Prophage minor tail protein Z (GPZ)</fullName>
    </recommendedName>
</protein>